<evidence type="ECO:0000313" key="3">
    <source>
        <dbReference type="Proteomes" id="UP000030321"/>
    </source>
</evidence>
<dbReference type="SUPFAM" id="SSF53756">
    <property type="entry name" value="UDP-Glycosyltransferase/glycogen phosphorylase"/>
    <property type="match status" value="1"/>
</dbReference>
<dbReference type="Pfam" id="PF13489">
    <property type="entry name" value="Methyltransf_23"/>
    <property type="match status" value="1"/>
</dbReference>
<proteinExistence type="predicted"/>
<gene>
    <name evidence="2" type="ORF">N44_04756</name>
</gene>
<protein>
    <submittedName>
        <fullName evidence="2">Putative N-acetylgalactosaminyl-diphosphoundecaprenol glucuronosyltransferase</fullName>
    </submittedName>
</protein>
<dbReference type="Gene3D" id="3.40.50.150">
    <property type="entry name" value="Vaccinia Virus protein VP39"/>
    <property type="match status" value="1"/>
</dbReference>
<organism evidence="2 3">
    <name type="scientific">Microcystis aeruginosa NIES-44</name>
    <dbReference type="NCBI Taxonomy" id="449439"/>
    <lineage>
        <taxon>Bacteria</taxon>
        <taxon>Bacillati</taxon>
        <taxon>Cyanobacteriota</taxon>
        <taxon>Cyanophyceae</taxon>
        <taxon>Oscillatoriophycideae</taxon>
        <taxon>Chroococcales</taxon>
        <taxon>Microcystaceae</taxon>
        <taxon>Microcystis</taxon>
    </lineage>
</organism>
<comment type="caution">
    <text evidence="2">The sequence shown here is derived from an EMBL/GenBank/DDBJ whole genome shotgun (WGS) entry which is preliminary data.</text>
</comment>
<dbReference type="InterPro" id="IPR055259">
    <property type="entry name" value="YkvP/CgeB_Glyco_trans-like"/>
</dbReference>
<dbReference type="SUPFAM" id="SSF53335">
    <property type="entry name" value="S-adenosyl-L-methionine-dependent methyltransferases"/>
    <property type="match status" value="1"/>
</dbReference>
<dbReference type="InterPro" id="IPR029063">
    <property type="entry name" value="SAM-dependent_MTases_sf"/>
</dbReference>
<dbReference type="Pfam" id="PF13524">
    <property type="entry name" value="Glyco_trans_1_2"/>
    <property type="match status" value="1"/>
</dbReference>
<dbReference type="PANTHER" id="PTHR43861">
    <property type="entry name" value="TRANS-ACONITATE 2-METHYLTRANSFERASE-RELATED"/>
    <property type="match status" value="1"/>
</dbReference>
<dbReference type="EMBL" id="BBPA01000077">
    <property type="protein sequence ID" value="GAL95900.1"/>
    <property type="molecule type" value="Genomic_DNA"/>
</dbReference>
<keyword evidence="2" id="KW-0808">Transferase</keyword>
<dbReference type="GO" id="GO:0016740">
    <property type="term" value="F:transferase activity"/>
    <property type="evidence" value="ECO:0007669"/>
    <property type="project" value="UniProtKB-KW"/>
</dbReference>
<dbReference type="Gene3D" id="3.40.50.2000">
    <property type="entry name" value="Glycogen Phosphorylase B"/>
    <property type="match status" value="1"/>
</dbReference>
<accession>A0A0A1W1Q0</accession>
<evidence type="ECO:0000259" key="1">
    <source>
        <dbReference type="Pfam" id="PF13524"/>
    </source>
</evidence>
<feature type="domain" description="Spore protein YkvP/CgeB glycosyl transferase-like" evidence="1">
    <location>
        <begin position="432"/>
        <end position="548"/>
    </location>
</feature>
<sequence length="576" mass="65800">MKRKMPITSLTNLDYYDRVNPDLLRLLPPDASVIVEVGCGTGALGQYYKKINPNANYIGIELNAQAAEIAKTRLDQVIVGNVEALDLGTIILPNSVDCLIYGDVLEHLQDPWRVLNQQITWLQPAGQVLACIPNIQHWSILINLLRGVWEYEDEGLLDRTHLRFFTLLSIKKWFAEAGLQIYEIQTRGQKNENFQTAQKLLAPTLQSLGINAEQFAIQTGAVQYVVRALKSTQPPRPLLIQTMIMAPLACDRVRVLEPDQFSATIPGVRTVSSVKSADLGIARPEEEKIFIWQRGSLQPDELAKIQTLLGKDYLIIAEMDDDPRCWPEHEQNQFLTYRACHGIQTTTEPLAAFFRTINPNVAVFPNQLAYLPPQREYPQNNTVKLFFGALNRQADWQAILPTLNQVLADYGEQISAQVIHDREFFEALAITNKVFEPFCDYERYQALLRTCDIALLPLNPTAFNSMKSDLKFIECAGHGVTVLASPTVYKASIQSGETGLIYDSLTEFSAQLRQLIENPSFRQQLANNAYQWVKQNRLLAQHYRRRWDWYCQMRDELPRLTQELWQRVPELRQNVN</sequence>
<dbReference type="Proteomes" id="UP000030321">
    <property type="component" value="Unassembled WGS sequence"/>
</dbReference>
<evidence type="ECO:0000313" key="2">
    <source>
        <dbReference type="EMBL" id="GAL95900.1"/>
    </source>
</evidence>
<name>A0A0A1W1Q0_MICAE</name>
<reference evidence="3" key="1">
    <citation type="journal article" date="2015" name="Genome">
        <title>Whole Genome Sequence of the Non-Microcystin-Producing Microcystis aeruginosa Strain NIES-44.</title>
        <authorList>
            <person name="Okano K."/>
            <person name="Miyata N."/>
            <person name="Ozaki Y."/>
        </authorList>
    </citation>
    <scope>NUCLEOTIDE SEQUENCE [LARGE SCALE GENOMIC DNA]</scope>
    <source>
        <strain evidence="3">NIES-44</strain>
    </source>
</reference>
<dbReference type="CDD" id="cd02440">
    <property type="entry name" value="AdoMet_MTases"/>
    <property type="match status" value="1"/>
</dbReference>
<dbReference type="AlphaFoldDB" id="A0A0A1W1Q0"/>